<name>A0A176TEW6_9FLAO</name>
<sequence length="115" mass="13391">MVSFKIPQDDKIKWELYSLYRTQKNHYLKTKQWLTSIESINPSEIKIDDKIIQPSIENHKTGSNIMVKSPFSNKILTIKEGVNSFQNKLNMKTLNRASILLLLLVFIGCNQKTKH</sequence>
<accession>A0A176TEW6</accession>
<protein>
    <submittedName>
        <fullName evidence="1">Uncharacterized protein</fullName>
    </submittedName>
</protein>
<dbReference type="AlphaFoldDB" id="A0A176TEW6"/>
<gene>
    <name evidence="1" type="ORF">LPB303_02700</name>
</gene>
<dbReference type="Proteomes" id="UP000076923">
    <property type="component" value="Unassembled WGS sequence"/>
</dbReference>
<proteinExistence type="predicted"/>
<reference evidence="1 2" key="1">
    <citation type="submission" date="2016-02" db="EMBL/GenBank/DDBJ databases">
        <title>Draft genome sequence of Polaribacter atrinae KACC17473.</title>
        <authorList>
            <person name="Shin S.-K."/>
            <person name="Yi H."/>
        </authorList>
    </citation>
    <scope>NUCLEOTIDE SEQUENCE [LARGE SCALE GENOMIC DNA]</scope>
    <source>
        <strain evidence="1 2">KACC 17473</strain>
    </source>
</reference>
<dbReference type="RefSeq" id="WP_068447850.1">
    <property type="nucleotide sequence ID" value="NZ_CP150660.1"/>
</dbReference>
<keyword evidence="2" id="KW-1185">Reference proteome</keyword>
<evidence type="ECO:0000313" key="2">
    <source>
        <dbReference type="Proteomes" id="UP000076923"/>
    </source>
</evidence>
<comment type="caution">
    <text evidence="1">The sequence shown here is derived from an EMBL/GenBank/DDBJ whole genome shotgun (WGS) entry which is preliminary data.</text>
</comment>
<organism evidence="1 2">
    <name type="scientific">Polaribacter atrinae</name>
    <dbReference type="NCBI Taxonomy" id="1333662"/>
    <lineage>
        <taxon>Bacteria</taxon>
        <taxon>Pseudomonadati</taxon>
        <taxon>Bacteroidota</taxon>
        <taxon>Flavobacteriia</taxon>
        <taxon>Flavobacteriales</taxon>
        <taxon>Flavobacteriaceae</taxon>
    </lineage>
</organism>
<dbReference type="EMBL" id="LVWE01000003">
    <property type="protein sequence ID" value="OAD46458.1"/>
    <property type="molecule type" value="Genomic_DNA"/>
</dbReference>
<evidence type="ECO:0000313" key="1">
    <source>
        <dbReference type="EMBL" id="OAD46458.1"/>
    </source>
</evidence>
<dbReference type="STRING" id="1333662.LPB303_02700"/>